<comment type="caution">
    <text evidence="10">The sequence shown here is derived from an EMBL/GenBank/DDBJ whole genome shotgun (WGS) entry which is preliminary data.</text>
</comment>
<dbReference type="InterPro" id="IPR003593">
    <property type="entry name" value="AAA+_ATPase"/>
</dbReference>
<gene>
    <name evidence="10" type="ORF">EXU48_19605</name>
</gene>
<dbReference type="Pfam" id="PF13379">
    <property type="entry name" value="NMT1_2"/>
    <property type="match status" value="1"/>
</dbReference>
<organism evidence="10 11">
    <name type="scientific">Occultella glacieicola</name>
    <dbReference type="NCBI Taxonomy" id="2518684"/>
    <lineage>
        <taxon>Bacteria</taxon>
        <taxon>Bacillati</taxon>
        <taxon>Actinomycetota</taxon>
        <taxon>Actinomycetes</taxon>
        <taxon>Micrococcales</taxon>
        <taxon>Ruaniaceae</taxon>
        <taxon>Occultella</taxon>
    </lineage>
</organism>
<feature type="region of interest" description="Disordered" evidence="8">
    <location>
        <begin position="1"/>
        <end position="33"/>
    </location>
</feature>
<dbReference type="PANTHER" id="PTHR42788">
    <property type="entry name" value="TAURINE IMPORT ATP-BINDING PROTEIN-RELATED"/>
    <property type="match status" value="1"/>
</dbReference>
<dbReference type="SUPFAM" id="SSF53850">
    <property type="entry name" value="Periplasmic binding protein-like II"/>
    <property type="match status" value="1"/>
</dbReference>
<dbReference type="Gene3D" id="3.40.190.10">
    <property type="entry name" value="Periplasmic binding protein-like II"/>
    <property type="match status" value="2"/>
</dbReference>
<keyword evidence="11" id="KW-1185">Reference proteome</keyword>
<keyword evidence="7" id="KW-0472">Membrane</keyword>
<keyword evidence="6 10" id="KW-0067">ATP-binding</keyword>
<feature type="compositionally biased region" description="Low complexity" evidence="8">
    <location>
        <begin position="279"/>
        <end position="288"/>
    </location>
</feature>
<protein>
    <submittedName>
        <fullName evidence="10">ATP-binding cassette domain-containing protein</fullName>
    </submittedName>
</protein>
<reference evidence="10 11" key="1">
    <citation type="submission" date="2019-03" db="EMBL/GenBank/DDBJ databases">
        <title>Genomic features of bacteria from cold environments.</title>
        <authorList>
            <person name="Shen L."/>
        </authorList>
    </citation>
    <scope>NUCLEOTIDE SEQUENCE [LARGE SCALE GENOMIC DNA]</scope>
    <source>
        <strain evidence="11">T3246-1</strain>
    </source>
</reference>
<keyword evidence="4" id="KW-0997">Cell inner membrane</keyword>
<dbReference type="Gene3D" id="3.40.50.300">
    <property type="entry name" value="P-loop containing nucleotide triphosphate hydrolases"/>
    <property type="match status" value="1"/>
</dbReference>
<proteinExistence type="predicted"/>
<keyword evidence="5" id="KW-0547">Nucleotide-binding</keyword>
<dbReference type="SMART" id="SM00382">
    <property type="entry name" value="AAA"/>
    <property type="match status" value="1"/>
</dbReference>
<keyword evidence="2" id="KW-0813">Transport</keyword>
<dbReference type="GO" id="GO:0005524">
    <property type="term" value="F:ATP binding"/>
    <property type="evidence" value="ECO:0007669"/>
    <property type="project" value="UniProtKB-KW"/>
</dbReference>
<feature type="compositionally biased region" description="Basic and acidic residues" evidence="8">
    <location>
        <begin position="1"/>
        <end position="14"/>
    </location>
</feature>
<dbReference type="InterPro" id="IPR017871">
    <property type="entry name" value="ABC_transporter-like_CS"/>
</dbReference>
<evidence type="ECO:0000256" key="6">
    <source>
        <dbReference type="ARBA" id="ARBA00022840"/>
    </source>
</evidence>
<dbReference type="PANTHER" id="PTHR42788:SF19">
    <property type="entry name" value="ALIPHATIC SULFONATES IMPORT ATP-BINDING PROTEIN SSUB 2"/>
    <property type="match status" value="1"/>
</dbReference>
<evidence type="ECO:0000256" key="1">
    <source>
        <dbReference type="ARBA" id="ARBA00004533"/>
    </source>
</evidence>
<accession>A0ABY2DYT0</accession>
<name>A0ABY2DYT0_9MICO</name>
<dbReference type="InterPro" id="IPR044527">
    <property type="entry name" value="NrtA/CpmA_ABC-bd_dom"/>
</dbReference>
<dbReference type="EMBL" id="SMNA01000011">
    <property type="protein sequence ID" value="TDE89641.1"/>
    <property type="molecule type" value="Genomic_DNA"/>
</dbReference>
<dbReference type="Pfam" id="PF00005">
    <property type="entry name" value="ABC_tran"/>
    <property type="match status" value="1"/>
</dbReference>
<comment type="subcellular location">
    <subcellularLocation>
        <location evidence="1">Cell inner membrane</location>
    </subcellularLocation>
</comment>
<evidence type="ECO:0000256" key="2">
    <source>
        <dbReference type="ARBA" id="ARBA00022448"/>
    </source>
</evidence>
<dbReference type="Proteomes" id="UP000504882">
    <property type="component" value="Unassembled WGS sequence"/>
</dbReference>
<evidence type="ECO:0000256" key="7">
    <source>
        <dbReference type="ARBA" id="ARBA00023136"/>
    </source>
</evidence>
<feature type="region of interest" description="Disordered" evidence="8">
    <location>
        <begin position="279"/>
        <end position="302"/>
    </location>
</feature>
<dbReference type="InterPro" id="IPR003439">
    <property type="entry name" value="ABC_transporter-like_ATP-bd"/>
</dbReference>
<keyword evidence="3" id="KW-1003">Cell membrane</keyword>
<evidence type="ECO:0000256" key="4">
    <source>
        <dbReference type="ARBA" id="ARBA00022519"/>
    </source>
</evidence>
<sequence length="697" mass="72885">MPDRGARLRPDPPGRPRAAGGRLPARAGPDEGTTPVGAAVAELRGVGVAYGGRPVLADVDLRIEPGELLAIVGPSGAGKSTLLRVLASLREADSGQVLRPEAGGGSTRVVFQAPHLLPWRSVSGNVRIGLEYRANGGHRRRGRADANAQVATALDELGIADLANRRPGQLSGGQAQRVAVARAVVANPSLLLLDEPFGALDPLTRADAQEWLRGVRERLGIAMLLITHDLEEALYLGDRVGLLHAAPGPLEFLDSPVHERADLADGTARAALLHRFTSSGESSDLDSSAVGPGSLAEPEPAGASRRQLLTVGGAATLLAVPAVAAGVAHAREVPADAGDDAPGADPAEVATLRIGYLPITDASPLLLAHADGDFASRGIDVPEPTLFRGWAPLVEALQGGQVDIVHLLMPLAIQLRYGAGVPVKVLGWNHTNGSALAVAHDVDDLADLAGTTFAVPGWYSVHNVVFQKMLRDAGLEPVIDTEPGPGTVQLVVLPPADMPTALEAGTVSGYIVAEPFCAVAEVQGIGKILRFTGDVWKDHACCVTVVHERLVTERPDVAARALEAIVAAQLRIRDDRHTAAVGLSEGGYLPQPLPAIDLTLTEEQDPAYVTSGAVQHPEWESHRIDFQPYPFPGYTAELVDAMRETTVDDSLDWLDAVETGDVHADLVATDLNLAAIESVGGLAAFGVGPDRVEVIAP</sequence>
<evidence type="ECO:0000313" key="11">
    <source>
        <dbReference type="Proteomes" id="UP000504882"/>
    </source>
</evidence>
<dbReference type="CDD" id="cd13553">
    <property type="entry name" value="PBP2_NrtA_CpmA_like"/>
    <property type="match status" value="1"/>
</dbReference>
<evidence type="ECO:0000259" key="9">
    <source>
        <dbReference type="PROSITE" id="PS50893"/>
    </source>
</evidence>
<dbReference type="InterPro" id="IPR027417">
    <property type="entry name" value="P-loop_NTPase"/>
</dbReference>
<evidence type="ECO:0000256" key="3">
    <source>
        <dbReference type="ARBA" id="ARBA00022475"/>
    </source>
</evidence>
<evidence type="ECO:0000313" key="10">
    <source>
        <dbReference type="EMBL" id="TDE89641.1"/>
    </source>
</evidence>
<feature type="compositionally biased region" description="Low complexity" evidence="8">
    <location>
        <begin position="16"/>
        <end position="27"/>
    </location>
</feature>
<evidence type="ECO:0000256" key="5">
    <source>
        <dbReference type="ARBA" id="ARBA00022741"/>
    </source>
</evidence>
<dbReference type="SUPFAM" id="SSF52540">
    <property type="entry name" value="P-loop containing nucleoside triphosphate hydrolases"/>
    <property type="match status" value="1"/>
</dbReference>
<dbReference type="PROSITE" id="PS50893">
    <property type="entry name" value="ABC_TRANSPORTER_2"/>
    <property type="match status" value="1"/>
</dbReference>
<evidence type="ECO:0000256" key="8">
    <source>
        <dbReference type="SAM" id="MobiDB-lite"/>
    </source>
</evidence>
<feature type="domain" description="ABC transporter" evidence="9">
    <location>
        <begin position="41"/>
        <end position="270"/>
    </location>
</feature>
<dbReference type="InterPro" id="IPR050166">
    <property type="entry name" value="ABC_transporter_ATP-bind"/>
</dbReference>
<dbReference type="PROSITE" id="PS00211">
    <property type="entry name" value="ABC_TRANSPORTER_1"/>
    <property type="match status" value="1"/>
</dbReference>